<dbReference type="GO" id="GO:0005886">
    <property type="term" value="C:plasma membrane"/>
    <property type="evidence" value="ECO:0007669"/>
    <property type="project" value="UniProtKB-SubCell"/>
</dbReference>
<feature type="transmembrane region" description="Helical" evidence="6">
    <location>
        <begin position="258"/>
        <end position="282"/>
    </location>
</feature>
<dbReference type="Proteomes" id="UP000198752">
    <property type="component" value="Unassembled WGS sequence"/>
</dbReference>
<keyword evidence="2" id="KW-0813">Transport</keyword>
<reference evidence="9" key="1">
    <citation type="submission" date="2016-10" db="EMBL/GenBank/DDBJ databases">
        <authorList>
            <person name="Varghese N."/>
            <person name="Submissions S."/>
        </authorList>
    </citation>
    <scope>NUCLEOTIDE SEQUENCE [LARGE SCALE GENOMIC DNA]</scope>
    <source>
        <strain evidence="9">ATCC 700379</strain>
    </source>
</reference>
<dbReference type="Pfam" id="PF00083">
    <property type="entry name" value="Sugar_tr"/>
    <property type="match status" value="1"/>
</dbReference>
<dbReference type="Gene3D" id="1.20.1250.20">
    <property type="entry name" value="MFS general substrate transporter like domains"/>
    <property type="match status" value="1"/>
</dbReference>
<feature type="transmembrane region" description="Helical" evidence="6">
    <location>
        <begin position="378"/>
        <end position="400"/>
    </location>
</feature>
<keyword evidence="5 6" id="KW-0472">Membrane</keyword>
<evidence type="ECO:0000313" key="8">
    <source>
        <dbReference type="EMBL" id="SFG85101.1"/>
    </source>
</evidence>
<dbReference type="PANTHER" id="PTHR23511">
    <property type="entry name" value="SYNAPTIC VESICLE GLYCOPROTEIN 2"/>
    <property type="match status" value="1"/>
</dbReference>
<name>A0A1I2VD75_9BACL</name>
<proteinExistence type="predicted"/>
<evidence type="ECO:0000256" key="4">
    <source>
        <dbReference type="ARBA" id="ARBA00022989"/>
    </source>
</evidence>
<feature type="domain" description="Major facilitator superfamily (MFS) profile" evidence="7">
    <location>
        <begin position="27"/>
        <end position="431"/>
    </location>
</feature>
<evidence type="ECO:0000256" key="5">
    <source>
        <dbReference type="ARBA" id="ARBA00023136"/>
    </source>
</evidence>
<keyword evidence="9" id="KW-1185">Reference proteome</keyword>
<dbReference type="InterPro" id="IPR036259">
    <property type="entry name" value="MFS_trans_sf"/>
</dbReference>
<feature type="transmembrane region" description="Helical" evidence="6">
    <location>
        <begin position="117"/>
        <end position="139"/>
    </location>
</feature>
<feature type="transmembrane region" description="Helical" evidence="6">
    <location>
        <begin position="288"/>
        <end position="310"/>
    </location>
</feature>
<sequence length="436" mass="48064">MQKEKKKLKKKKIPMDESPIKKFHIKIATLTFGAHFTDGYVIGIISFALLALEKVWNLSVFDLGLLGSSVLIGLFFGSFLLGWVSDYIGRQKVFLFSFVLITLASFMQFFAPSVWTLFLLRFLIGFGLGGDYTVGQAMLAEFSPKKYRGSLLGSFNVFFTLGYVVSSVAGMFLLGANVPWNWMLASSTLPALTVLLLRIGTPESPQYLMSKGEPEKAQEIVTEHLGEQVVIRDEQPTKQLSMRHLFGKKYIKRTIFNGTFYACIVLPYFSVFTFLPTILRYFNVQEGYTADLILDGFLMFGAILGTYLTVKLSRRGFLISSFVICFVSLALMGIIPQSYGVLLIIAFVVFTIFISAINNLVGIYPAESFPTELRASGVGVATACSRVGSALGTFLLPVMISRLGLSQTMLILSGVVLLGTIVSIALAPETKGKKLV</sequence>
<dbReference type="SUPFAM" id="SSF103473">
    <property type="entry name" value="MFS general substrate transporter"/>
    <property type="match status" value="1"/>
</dbReference>
<keyword evidence="3 6" id="KW-0812">Transmembrane</keyword>
<comment type="subcellular location">
    <subcellularLocation>
        <location evidence="1">Cell membrane</location>
        <topology evidence="1">Multi-pass membrane protein</topology>
    </subcellularLocation>
</comment>
<dbReference type="AlphaFoldDB" id="A0A1I2VD75"/>
<protein>
    <submittedName>
        <fullName evidence="8">MFS transporter, putative metabolite transport protein</fullName>
    </submittedName>
</protein>
<dbReference type="InterPro" id="IPR005828">
    <property type="entry name" value="MFS_sugar_transport-like"/>
</dbReference>
<dbReference type="STRING" id="269670.SAMN02982927_02978"/>
<feature type="transmembrane region" description="Helical" evidence="6">
    <location>
        <begin position="93"/>
        <end position="111"/>
    </location>
</feature>
<dbReference type="PROSITE" id="PS50850">
    <property type="entry name" value="MFS"/>
    <property type="match status" value="1"/>
</dbReference>
<organism evidence="8 9">
    <name type="scientific">Sporolactobacillus nakayamae</name>
    <dbReference type="NCBI Taxonomy" id="269670"/>
    <lineage>
        <taxon>Bacteria</taxon>
        <taxon>Bacillati</taxon>
        <taxon>Bacillota</taxon>
        <taxon>Bacilli</taxon>
        <taxon>Bacillales</taxon>
        <taxon>Sporolactobacillaceae</taxon>
        <taxon>Sporolactobacillus</taxon>
    </lineage>
</organism>
<feature type="transmembrane region" description="Helical" evidence="6">
    <location>
        <begin position="406"/>
        <end position="427"/>
    </location>
</feature>
<dbReference type="GO" id="GO:0022857">
    <property type="term" value="F:transmembrane transporter activity"/>
    <property type="evidence" value="ECO:0007669"/>
    <property type="project" value="InterPro"/>
</dbReference>
<evidence type="ECO:0000256" key="2">
    <source>
        <dbReference type="ARBA" id="ARBA00022448"/>
    </source>
</evidence>
<evidence type="ECO:0000256" key="1">
    <source>
        <dbReference type="ARBA" id="ARBA00004651"/>
    </source>
</evidence>
<feature type="transmembrane region" description="Helical" evidence="6">
    <location>
        <begin position="58"/>
        <end position="81"/>
    </location>
</feature>
<accession>A0A1I2VD75</accession>
<evidence type="ECO:0000256" key="3">
    <source>
        <dbReference type="ARBA" id="ARBA00022692"/>
    </source>
</evidence>
<evidence type="ECO:0000313" key="9">
    <source>
        <dbReference type="Proteomes" id="UP000198752"/>
    </source>
</evidence>
<feature type="transmembrane region" description="Helical" evidence="6">
    <location>
        <begin position="151"/>
        <end position="174"/>
    </location>
</feature>
<feature type="transmembrane region" description="Helical" evidence="6">
    <location>
        <begin position="27"/>
        <end position="52"/>
    </location>
</feature>
<dbReference type="RefSeq" id="WP_093674316.1">
    <property type="nucleotide sequence ID" value="NZ_FOOY01000025.1"/>
</dbReference>
<evidence type="ECO:0000259" key="7">
    <source>
        <dbReference type="PROSITE" id="PS50850"/>
    </source>
</evidence>
<feature type="transmembrane region" description="Helical" evidence="6">
    <location>
        <begin position="180"/>
        <end position="201"/>
    </location>
</feature>
<dbReference type="OrthoDB" id="9783823at2"/>
<dbReference type="EMBL" id="FOOY01000025">
    <property type="protein sequence ID" value="SFG85101.1"/>
    <property type="molecule type" value="Genomic_DNA"/>
</dbReference>
<keyword evidence="4 6" id="KW-1133">Transmembrane helix</keyword>
<dbReference type="CDD" id="cd17316">
    <property type="entry name" value="MFS_SV2_like"/>
    <property type="match status" value="1"/>
</dbReference>
<gene>
    <name evidence="8" type="ORF">SAMN02982927_02978</name>
</gene>
<feature type="transmembrane region" description="Helical" evidence="6">
    <location>
        <begin position="317"/>
        <end position="335"/>
    </location>
</feature>
<feature type="transmembrane region" description="Helical" evidence="6">
    <location>
        <begin position="341"/>
        <end position="366"/>
    </location>
</feature>
<dbReference type="InterPro" id="IPR020846">
    <property type="entry name" value="MFS_dom"/>
</dbReference>
<evidence type="ECO:0000256" key="6">
    <source>
        <dbReference type="SAM" id="Phobius"/>
    </source>
</evidence>
<dbReference type="PANTHER" id="PTHR23511:SF34">
    <property type="entry name" value="SYNAPTIC VESICLE GLYCOPROTEIN 2"/>
    <property type="match status" value="1"/>
</dbReference>